<keyword evidence="3" id="KW-1185">Reference proteome</keyword>
<name>A0A7W4JB76_9PROT</name>
<dbReference type="Proteomes" id="UP000525623">
    <property type="component" value="Unassembled WGS sequence"/>
</dbReference>
<organism evidence="2 3">
    <name type="scientific">Gluconacetobacter tumulicola</name>
    <dbReference type="NCBI Taxonomy" id="1017177"/>
    <lineage>
        <taxon>Bacteria</taxon>
        <taxon>Pseudomonadati</taxon>
        <taxon>Pseudomonadota</taxon>
        <taxon>Alphaproteobacteria</taxon>
        <taxon>Acetobacterales</taxon>
        <taxon>Acetobacteraceae</taxon>
        <taxon>Gluconacetobacter</taxon>
    </lineage>
</organism>
<evidence type="ECO:0000256" key="1">
    <source>
        <dbReference type="SAM" id="SignalP"/>
    </source>
</evidence>
<evidence type="ECO:0000313" key="3">
    <source>
        <dbReference type="Proteomes" id="UP000525623"/>
    </source>
</evidence>
<dbReference type="RefSeq" id="WP_182964417.1">
    <property type="nucleotide sequence ID" value="NZ_BAABGC010000008.1"/>
</dbReference>
<proteinExistence type="predicted"/>
<sequence length="122" mass="12604">MTLRIDASRLLLLLAGTGMGLASPAQAHPHKEHSIYGSVSGYRAIMDRNSDAYHAADAFCQTNASVNAATSGTTTVTSGGGGGGGSGNQFKRLKTQYAVCMESQGAWIRITGNAAGDRPDND</sequence>
<feature type="signal peptide" evidence="1">
    <location>
        <begin position="1"/>
        <end position="27"/>
    </location>
</feature>
<dbReference type="AlphaFoldDB" id="A0A7W4JB76"/>
<comment type="caution">
    <text evidence="2">The sequence shown here is derived from an EMBL/GenBank/DDBJ whole genome shotgun (WGS) entry which is preliminary data.</text>
</comment>
<keyword evidence="1" id="KW-0732">Signal</keyword>
<accession>A0A7W4JB76</accession>
<feature type="chain" id="PRO_5031095279" evidence="1">
    <location>
        <begin position="28"/>
        <end position="122"/>
    </location>
</feature>
<evidence type="ECO:0000313" key="2">
    <source>
        <dbReference type="EMBL" id="MBB2178045.1"/>
    </source>
</evidence>
<protein>
    <submittedName>
        <fullName evidence="2">Uncharacterized protein</fullName>
    </submittedName>
</protein>
<reference evidence="2 3" key="1">
    <citation type="submission" date="2020-04" db="EMBL/GenBank/DDBJ databases">
        <title>Description of novel Gluconacetobacter.</title>
        <authorList>
            <person name="Sombolestani A."/>
        </authorList>
    </citation>
    <scope>NUCLEOTIDE SEQUENCE [LARGE SCALE GENOMIC DNA]</scope>
    <source>
        <strain evidence="2 3">LMG 27725</strain>
    </source>
</reference>
<gene>
    <name evidence="2" type="ORF">HLH29_02480</name>
</gene>
<dbReference type="EMBL" id="JABEQL010000002">
    <property type="protein sequence ID" value="MBB2178045.1"/>
    <property type="molecule type" value="Genomic_DNA"/>
</dbReference>